<name>A0AAV4EV23_9GAST</name>
<comment type="caution">
    <text evidence="1">The sequence shown here is derived from an EMBL/GenBank/DDBJ whole genome shotgun (WGS) entry which is preliminary data.</text>
</comment>
<protein>
    <submittedName>
        <fullName evidence="1">Uncharacterized protein</fullName>
    </submittedName>
</protein>
<organism evidence="1 2">
    <name type="scientific">Elysia marginata</name>
    <dbReference type="NCBI Taxonomy" id="1093978"/>
    <lineage>
        <taxon>Eukaryota</taxon>
        <taxon>Metazoa</taxon>
        <taxon>Spiralia</taxon>
        <taxon>Lophotrochozoa</taxon>
        <taxon>Mollusca</taxon>
        <taxon>Gastropoda</taxon>
        <taxon>Heterobranchia</taxon>
        <taxon>Euthyneura</taxon>
        <taxon>Panpulmonata</taxon>
        <taxon>Sacoglossa</taxon>
        <taxon>Placobranchoidea</taxon>
        <taxon>Plakobranchidae</taxon>
        <taxon>Elysia</taxon>
    </lineage>
</organism>
<accession>A0AAV4EV23</accession>
<evidence type="ECO:0000313" key="1">
    <source>
        <dbReference type="EMBL" id="GFR64470.1"/>
    </source>
</evidence>
<dbReference type="EMBL" id="BMAT01000348">
    <property type="protein sequence ID" value="GFR64470.1"/>
    <property type="molecule type" value="Genomic_DNA"/>
</dbReference>
<evidence type="ECO:0000313" key="2">
    <source>
        <dbReference type="Proteomes" id="UP000762676"/>
    </source>
</evidence>
<proteinExistence type="predicted"/>
<keyword evidence="2" id="KW-1185">Reference proteome</keyword>
<dbReference type="Proteomes" id="UP000762676">
    <property type="component" value="Unassembled WGS sequence"/>
</dbReference>
<dbReference type="AlphaFoldDB" id="A0AAV4EV23"/>
<gene>
    <name evidence="1" type="ORF">ElyMa_000179000</name>
</gene>
<reference evidence="1 2" key="1">
    <citation type="journal article" date="2021" name="Elife">
        <title>Chloroplast acquisition without the gene transfer in kleptoplastic sea slugs, Plakobranchus ocellatus.</title>
        <authorList>
            <person name="Maeda T."/>
            <person name="Takahashi S."/>
            <person name="Yoshida T."/>
            <person name="Shimamura S."/>
            <person name="Takaki Y."/>
            <person name="Nagai Y."/>
            <person name="Toyoda A."/>
            <person name="Suzuki Y."/>
            <person name="Arimoto A."/>
            <person name="Ishii H."/>
            <person name="Satoh N."/>
            <person name="Nishiyama T."/>
            <person name="Hasebe M."/>
            <person name="Maruyama T."/>
            <person name="Minagawa J."/>
            <person name="Obokata J."/>
            <person name="Shigenobu S."/>
        </authorList>
    </citation>
    <scope>NUCLEOTIDE SEQUENCE [LARGE SCALE GENOMIC DNA]</scope>
</reference>
<sequence length="83" mass="9789">MQFYFVENNKRPRSRSITKLPVTLSNDLKHVPGENKMALRSQKDLDFIRDFAENRNEWRTFIAEIRRGAAKAVRPDDPTSKRL</sequence>